<dbReference type="GO" id="GO:0008270">
    <property type="term" value="F:zinc ion binding"/>
    <property type="evidence" value="ECO:0007669"/>
    <property type="project" value="InterPro"/>
</dbReference>
<feature type="non-terminal residue" evidence="2">
    <location>
        <position position="166"/>
    </location>
</feature>
<feature type="compositionally biased region" description="Basic and acidic residues" evidence="1">
    <location>
        <begin position="69"/>
        <end position="79"/>
    </location>
</feature>
<protein>
    <recommendedName>
        <fullName evidence="3">Zinc finger, CCHC-type</fullName>
    </recommendedName>
</protein>
<feature type="region of interest" description="Disordered" evidence="1">
    <location>
        <begin position="13"/>
        <end position="79"/>
    </location>
</feature>
<dbReference type="AlphaFoldDB" id="A0A699U9K1"/>
<evidence type="ECO:0000313" key="2">
    <source>
        <dbReference type="EMBL" id="GFD18653.1"/>
    </source>
</evidence>
<evidence type="ECO:0000256" key="1">
    <source>
        <dbReference type="SAM" id="MobiDB-lite"/>
    </source>
</evidence>
<dbReference type="SUPFAM" id="SSF57756">
    <property type="entry name" value="Retrovirus zinc finger-like domains"/>
    <property type="match status" value="1"/>
</dbReference>
<accession>A0A699U9K1</accession>
<dbReference type="GO" id="GO:0003676">
    <property type="term" value="F:nucleic acid binding"/>
    <property type="evidence" value="ECO:0007669"/>
    <property type="project" value="InterPro"/>
</dbReference>
<comment type="caution">
    <text evidence="2">The sequence shown here is derived from an EMBL/GenBank/DDBJ whole genome shotgun (WGS) entry which is preliminary data.</text>
</comment>
<dbReference type="InterPro" id="IPR036875">
    <property type="entry name" value="Znf_CCHC_sf"/>
</dbReference>
<evidence type="ECO:0008006" key="3">
    <source>
        <dbReference type="Google" id="ProtNLM"/>
    </source>
</evidence>
<organism evidence="2">
    <name type="scientific">Tanacetum cinerariifolium</name>
    <name type="common">Dalmatian daisy</name>
    <name type="synonym">Chrysanthemum cinerariifolium</name>
    <dbReference type="NCBI Taxonomy" id="118510"/>
    <lineage>
        <taxon>Eukaryota</taxon>
        <taxon>Viridiplantae</taxon>
        <taxon>Streptophyta</taxon>
        <taxon>Embryophyta</taxon>
        <taxon>Tracheophyta</taxon>
        <taxon>Spermatophyta</taxon>
        <taxon>Magnoliopsida</taxon>
        <taxon>eudicotyledons</taxon>
        <taxon>Gunneridae</taxon>
        <taxon>Pentapetalae</taxon>
        <taxon>asterids</taxon>
        <taxon>campanulids</taxon>
        <taxon>Asterales</taxon>
        <taxon>Asteraceae</taxon>
        <taxon>Asteroideae</taxon>
        <taxon>Anthemideae</taxon>
        <taxon>Anthemidinae</taxon>
        <taxon>Tanacetum</taxon>
    </lineage>
</organism>
<reference evidence="2" key="1">
    <citation type="journal article" date="2019" name="Sci. Rep.">
        <title>Draft genome of Tanacetum cinerariifolium, the natural source of mosquito coil.</title>
        <authorList>
            <person name="Yamashiro T."/>
            <person name="Shiraishi A."/>
            <person name="Satake H."/>
            <person name="Nakayama K."/>
        </authorList>
    </citation>
    <scope>NUCLEOTIDE SEQUENCE</scope>
</reference>
<sequence>TVTELHALLIDYEKGLKDKAPTPQVLTIQKGRENKPKPQANKKDKSKGKTDKNKKVMPYQPKPKHNPLKRKENPNKDQTCDHCHVAGHWKRNCPLYLKELRKNKDKAEHGAAASGKLSYGEQYLQVGNGAQAAVEAIGVFDLVLPSGLVLKLNNCYYAPSIVRGVV</sequence>
<feature type="non-terminal residue" evidence="2">
    <location>
        <position position="1"/>
    </location>
</feature>
<proteinExistence type="predicted"/>
<gene>
    <name evidence="2" type="ORF">Tci_890622</name>
</gene>
<dbReference type="EMBL" id="BKCJ011308867">
    <property type="protein sequence ID" value="GFD18653.1"/>
    <property type="molecule type" value="Genomic_DNA"/>
</dbReference>
<feature type="compositionally biased region" description="Basic and acidic residues" evidence="1">
    <location>
        <begin position="30"/>
        <end position="54"/>
    </location>
</feature>
<name>A0A699U9K1_TANCI</name>